<keyword evidence="9" id="KW-0963">Cytoplasm</keyword>
<evidence type="ECO:0000256" key="19">
    <source>
        <dbReference type="PIRSR" id="PIRSR001500-2"/>
    </source>
</evidence>
<dbReference type="InterPro" id="IPR036263">
    <property type="entry name" value="Chorismate_II_sf"/>
</dbReference>
<comment type="function">
    <text evidence="2">Catalyzes the Claisen rearrangement of chorismate to prephenate and the decarboxylation/dehydration of prephenate to phenylpyruvate.</text>
</comment>
<dbReference type="InterPro" id="IPR036979">
    <property type="entry name" value="CM_dom_sf"/>
</dbReference>
<evidence type="ECO:0000256" key="17">
    <source>
        <dbReference type="ARBA" id="ARBA00031520"/>
    </source>
</evidence>
<evidence type="ECO:0000256" key="16">
    <source>
        <dbReference type="ARBA" id="ARBA00031175"/>
    </source>
</evidence>
<keyword evidence="10" id="KW-0028">Amino-acid biosynthesis</keyword>
<comment type="pathway">
    <text evidence="5">Metabolic intermediate biosynthesis; prephenate biosynthesis; prephenate from chorismate: step 1/1.</text>
</comment>
<evidence type="ECO:0000256" key="9">
    <source>
        <dbReference type="ARBA" id="ARBA00022490"/>
    </source>
</evidence>
<dbReference type="PATRIC" id="fig|1297617.4.peg.3157"/>
<evidence type="ECO:0000259" key="21">
    <source>
        <dbReference type="PROSITE" id="PS51171"/>
    </source>
</evidence>
<dbReference type="STRING" id="1297617.IB211_03076"/>
<keyword evidence="13 23" id="KW-0413">Isomerase</keyword>
<dbReference type="InterPro" id="IPR002912">
    <property type="entry name" value="ACT_dom"/>
</dbReference>
<evidence type="ECO:0000256" key="2">
    <source>
        <dbReference type="ARBA" id="ARBA00002364"/>
    </source>
</evidence>
<gene>
    <name evidence="23" type="ORF">IB211_03076</name>
</gene>
<evidence type="ECO:0000259" key="22">
    <source>
        <dbReference type="PROSITE" id="PS51671"/>
    </source>
</evidence>
<evidence type="ECO:0000256" key="13">
    <source>
        <dbReference type="ARBA" id="ARBA00023235"/>
    </source>
</evidence>
<dbReference type="SMART" id="SM00830">
    <property type="entry name" value="CM_2"/>
    <property type="match status" value="1"/>
</dbReference>
<reference evidence="24" key="2">
    <citation type="submission" date="2015-04" db="EMBL/GenBank/DDBJ databases">
        <title>A butyrogenic pathway from the amino acid lysine in a human gut commensal.</title>
        <authorList>
            <person name="de Vos W.M."/>
            <person name="Bui N.T.P."/>
            <person name="Plugge C.M."/>
            <person name="Ritari J."/>
        </authorList>
    </citation>
    <scope>NUCLEOTIDE SEQUENCE [LARGE SCALE GENOMIC DNA]</scope>
    <source>
        <strain evidence="24">AF211</strain>
    </source>
</reference>
<evidence type="ECO:0000256" key="4">
    <source>
        <dbReference type="ARBA" id="ARBA00004741"/>
    </source>
</evidence>
<feature type="domain" description="ACT" evidence="22">
    <location>
        <begin position="303"/>
        <end position="380"/>
    </location>
</feature>
<dbReference type="PROSITE" id="PS51168">
    <property type="entry name" value="CHORISMATE_MUT_2"/>
    <property type="match status" value="1"/>
</dbReference>
<comment type="subcellular location">
    <subcellularLocation>
        <location evidence="3">Cytoplasm</location>
    </subcellularLocation>
</comment>
<evidence type="ECO:0000313" key="23">
    <source>
        <dbReference type="EMBL" id="ALP95467.1"/>
    </source>
</evidence>
<protein>
    <recommendedName>
        <fullName evidence="7">Bifunctional chorismate mutase/prephenate dehydratase</fullName>
        <ecNumber evidence="6">4.2.1.51</ecNumber>
    </recommendedName>
    <alternativeName>
        <fullName evidence="17">Chorismate mutase-prephenate dehydratase</fullName>
    </alternativeName>
    <alternativeName>
        <fullName evidence="8">Prephenate dehydratase</fullName>
    </alternativeName>
    <alternativeName>
        <fullName evidence="16">p-protein</fullName>
    </alternativeName>
</protein>
<dbReference type="SUPFAM" id="SSF53850">
    <property type="entry name" value="Periplasmic binding protein-like II"/>
    <property type="match status" value="1"/>
</dbReference>
<dbReference type="Gene3D" id="3.30.70.260">
    <property type="match status" value="1"/>
</dbReference>
<dbReference type="AlphaFoldDB" id="A0A0S2W811"/>
<dbReference type="Pfam" id="PF00800">
    <property type="entry name" value="PDT"/>
    <property type="match status" value="1"/>
</dbReference>
<keyword evidence="15" id="KW-0511">Multifunctional enzyme</keyword>
<comment type="catalytic activity">
    <reaction evidence="1">
        <text>chorismate = prephenate</text>
        <dbReference type="Rhea" id="RHEA:13897"/>
        <dbReference type="ChEBI" id="CHEBI:29748"/>
        <dbReference type="ChEBI" id="CHEBI:29934"/>
        <dbReference type="EC" id="5.4.99.5"/>
    </reaction>
</comment>
<evidence type="ECO:0000256" key="14">
    <source>
        <dbReference type="ARBA" id="ARBA00023239"/>
    </source>
</evidence>
<evidence type="ECO:0000256" key="7">
    <source>
        <dbReference type="ARBA" id="ARBA00014401"/>
    </source>
</evidence>
<dbReference type="InterPro" id="IPR045865">
    <property type="entry name" value="ACT-like_dom_sf"/>
</dbReference>
<dbReference type="Proteomes" id="UP000064844">
    <property type="component" value="Chromosome"/>
</dbReference>
<dbReference type="InterPro" id="IPR002701">
    <property type="entry name" value="CM_II_prokaryot"/>
</dbReference>
<comment type="catalytic activity">
    <reaction evidence="18">
        <text>prephenate + H(+) = 3-phenylpyruvate + CO2 + H2O</text>
        <dbReference type="Rhea" id="RHEA:21648"/>
        <dbReference type="ChEBI" id="CHEBI:15377"/>
        <dbReference type="ChEBI" id="CHEBI:15378"/>
        <dbReference type="ChEBI" id="CHEBI:16526"/>
        <dbReference type="ChEBI" id="CHEBI:18005"/>
        <dbReference type="ChEBI" id="CHEBI:29934"/>
        <dbReference type="EC" id="4.2.1.51"/>
    </reaction>
</comment>
<dbReference type="eggNOG" id="COG0077">
    <property type="taxonomic scope" value="Bacteria"/>
</dbReference>
<dbReference type="Pfam" id="PF01817">
    <property type="entry name" value="CM_2"/>
    <property type="match status" value="1"/>
</dbReference>
<sequence length="396" mass="43641">MSELDTLRSEIDEIDTQLTALFLRRMDVTARVGAYKQENGLPVLDEAREQEVLARKSAAVSDPARRADVTALYETIMGLSRRQQRNLVNEAGNEGYRQIREAISHSRAPLTAPRVLYQGEPGAYADEAAALFFGEDVPRAHVETWEDIFLALREGRADYGVLPIENSSTGSISQVYDLLAQYGAYIVGEQTVRVEHCLVALPGACLDGIREVCSHEQGLRQCAEFLKAHPDWRAVPRLNTAESAKYVAERGDLTLAAICSRRAARLYGLDILAERIHFNAQNDTRFVVVSPVMERRAGCDKVSALFVLPHRSGSLHEIMTIFAVNGLNMMKLESRPIVGRSWEYLFFVDFTGDLAAPGMDGVLLELSQTAEGFRVLGNYKEACGAACSDGQGGGLK</sequence>
<name>A0A0S2W811_9FIRM</name>
<dbReference type="SUPFAM" id="SSF48600">
    <property type="entry name" value="Chorismate mutase II"/>
    <property type="match status" value="1"/>
</dbReference>
<dbReference type="PANTHER" id="PTHR21022">
    <property type="entry name" value="PREPHENATE DEHYDRATASE P PROTEIN"/>
    <property type="match status" value="1"/>
</dbReference>
<keyword evidence="24" id="KW-1185">Reference proteome</keyword>
<feature type="site" description="Essential for prephenate dehydratase activity" evidence="19">
    <location>
        <position position="284"/>
    </location>
</feature>
<reference evidence="23 24" key="1">
    <citation type="journal article" date="2015" name="Nat. Commun.">
        <title>Production of butyrate from lysine and the Amadori product fructoselysine by a human gut commensal.</title>
        <authorList>
            <person name="Bui T.P."/>
            <person name="Ritari J."/>
            <person name="Boeren S."/>
            <person name="de Waard P."/>
            <person name="Plugge C.M."/>
            <person name="de Vos W.M."/>
        </authorList>
    </citation>
    <scope>NUCLEOTIDE SEQUENCE [LARGE SCALE GENOMIC DNA]</scope>
    <source>
        <strain evidence="23 24">AF211</strain>
    </source>
</reference>
<evidence type="ECO:0000256" key="5">
    <source>
        <dbReference type="ARBA" id="ARBA00004817"/>
    </source>
</evidence>
<dbReference type="CDD" id="cd13631">
    <property type="entry name" value="PBP2_Ct-PDT_like"/>
    <property type="match status" value="1"/>
</dbReference>
<evidence type="ECO:0000256" key="12">
    <source>
        <dbReference type="ARBA" id="ARBA00023222"/>
    </source>
</evidence>
<evidence type="ECO:0000256" key="8">
    <source>
        <dbReference type="ARBA" id="ARBA00021872"/>
    </source>
</evidence>
<dbReference type="EC" id="4.2.1.51" evidence="6"/>
<dbReference type="PIRSF" id="PIRSF001500">
    <property type="entry name" value="Chor_mut_pdt_Ppr"/>
    <property type="match status" value="1"/>
</dbReference>
<evidence type="ECO:0000259" key="20">
    <source>
        <dbReference type="PROSITE" id="PS51168"/>
    </source>
</evidence>
<dbReference type="PROSITE" id="PS51671">
    <property type="entry name" value="ACT"/>
    <property type="match status" value="1"/>
</dbReference>
<dbReference type="InterPro" id="IPR001086">
    <property type="entry name" value="Preph_deHydtase"/>
</dbReference>
<dbReference type="EMBL" id="CP011307">
    <property type="protein sequence ID" value="ALP95467.1"/>
    <property type="molecule type" value="Genomic_DNA"/>
</dbReference>
<dbReference type="UniPathway" id="UPA00120">
    <property type="reaction ID" value="UER00203"/>
</dbReference>
<evidence type="ECO:0000313" key="24">
    <source>
        <dbReference type="Proteomes" id="UP000064844"/>
    </source>
</evidence>
<dbReference type="KEGG" id="ibu:IB211_03076"/>
<dbReference type="RefSeq" id="WP_052082543.1">
    <property type="nucleotide sequence ID" value="NZ_CP011307.1"/>
</dbReference>
<comment type="pathway">
    <text evidence="4">Amino-acid biosynthesis; L-phenylalanine biosynthesis; phenylpyruvate from prephenate: step 1/1.</text>
</comment>
<evidence type="ECO:0000256" key="10">
    <source>
        <dbReference type="ARBA" id="ARBA00022605"/>
    </source>
</evidence>
<evidence type="ECO:0000256" key="6">
    <source>
        <dbReference type="ARBA" id="ARBA00013147"/>
    </source>
</evidence>
<dbReference type="Gene3D" id="3.40.190.10">
    <property type="entry name" value="Periplasmic binding protein-like II"/>
    <property type="match status" value="2"/>
</dbReference>
<keyword evidence="11" id="KW-0057">Aromatic amino acid biosynthesis</keyword>
<dbReference type="Gene3D" id="1.20.59.10">
    <property type="entry name" value="Chorismate mutase"/>
    <property type="match status" value="1"/>
</dbReference>
<dbReference type="PROSITE" id="PS51171">
    <property type="entry name" value="PREPHENATE_DEHYDR_3"/>
    <property type="match status" value="1"/>
</dbReference>
<proteinExistence type="predicted"/>
<keyword evidence="12" id="KW-0584">Phenylalanine biosynthesis</keyword>
<evidence type="ECO:0000256" key="15">
    <source>
        <dbReference type="ARBA" id="ARBA00023268"/>
    </source>
</evidence>
<feature type="domain" description="Prephenate dehydratase" evidence="21">
    <location>
        <begin position="114"/>
        <end position="291"/>
    </location>
</feature>
<dbReference type="GO" id="GO:0046417">
    <property type="term" value="P:chorismate metabolic process"/>
    <property type="evidence" value="ECO:0007669"/>
    <property type="project" value="InterPro"/>
</dbReference>
<dbReference type="CDD" id="cd04905">
    <property type="entry name" value="ACT_CM-PDT"/>
    <property type="match status" value="1"/>
</dbReference>
<evidence type="ECO:0000256" key="1">
    <source>
        <dbReference type="ARBA" id="ARBA00000824"/>
    </source>
</evidence>
<accession>A0A0S2W811</accession>
<dbReference type="GO" id="GO:0009094">
    <property type="term" value="P:L-phenylalanine biosynthetic process"/>
    <property type="evidence" value="ECO:0007669"/>
    <property type="project" value="UniProtKB-UniPathway"/>
</dbReference>
<evidence type="ECO:0000256" key="11">
    <source>
        <dbReference type="ARBA" id="ARBA00023141"/>
    </source>
</evidence>
<keyword evidence="14 23" id="KW-0456">Lyase</keyword>
<dbReference type="SUPFAM" id="SSF55021">
    <property type="entry name" value="ACT-like"/>
    <property type="match status" value="1"/>
</dbReference>
<dbReference type="InterPro" id="IPR008242">
    <property type="entry name" value="Chor_mutase/pphenate_deHydtase"/>
</dbReference>
<dbReference type="UniPathway" id="UPA00121">
    <property type="reaction ID" value="UER00345"/>
</dbReference>
<dbReference type="PANTHER" id="PTHR21022:SF19">
    <property type="entry name" value="PREPHENATE DEHYDRATASE-RELATED"/>
    <property type="match status" value="1"/>
</dbReference>
<feature type="domain" description="Chorismate mutase" evidence="20">
    <location>
        <begin position="1"/>
        <end position="88"/>
    </location>
</feature>
<evidence type="ECO:0000256" key="18">
    <source>
        <dbReference type="ARBA" id="ARBA00047848"/>
    </source>
</evidence>
<dbReference type="GO" id="GO:0004106">
    <property type="term" value="F:chorismate mutase activity"/>
    <property type="evidence" value="ECO:0007669"/>
    <property type="project" value="UniProtKB-EC"/>
</dbReference>
<dbReference type="GO" id="GO:0005737">
    <property type="term" value="C:cytoplasm"/>
    <property type="evidence" value="ECO:0007669"/>
    <property type="project" value="UniProtKB-SubCell"/>
</dbReference>
<dbReference type="GO" id="GO:0004664">
    <property type="term" value="F:prephenate dehydratase activity"/>
    <property type="evidence" value="ECO:0007669"/>
    <property type="project" value="UniProtKB-EC"/>
</dbReference>
<organism evidence="23 24">
    <name type="scientific">Intestinimonas butyriciproducens</name>
    <dbReference type="NCBI Taxonomy" id="1297617"/>
    <lineage>
        <taxon>Bacteria</taxon>
        <taxon>Bacillati</taxon>
        <taxon>Bacillota</taxon>
        <taxon>Clostridia</taxon>
        <taxon>Eubacteriales</taxon>
        <taxon>Intestinimonas</taxon>
    </lineage>
</organism>
<evidence type="ECO:0000256" key="3">
    <source>
        <dbReference type="ARBA" id="ARBA00004496"/>
    </source>
</evidence>